<comment type="caution">
    <text evidence="4">The sequence shown here is derived from an EMBL/GenBank/DDBJ whole genome shotgun (WGS) entry which is preliminary data.</text>
</comment>
<protein>
    <submittedName>
        <fullName evidence="4">Acyltransferase family protein</fullName>
        <ecNumber evidence="4">2.3.1.-</ecNumber>
    </submittedName>
</protein>
<dbReference type="PANTHER" id="PTHR23028">
    <property type="entry name" value="ACETYLTRANSFERASE"/>
    <property type="match status" value="1"/>
</dbReference>
<feature type="transmembrane region" description="Helical" evidence="1">
    <location>
        <begin position="191"/>
        <end position="211"/>
    </location>
</feature>
<keyword evidence="4" id="KW-0808">Transferase</keyword>
<feature type="transmembrane region" description="Helical" evidence="1">
    <location>
        <begin position="29"/>
        <end position="51"/>
    </location>
</feature>
<dbReference type="PANTHER" id="PTHR23028:SF53">
    <property type="entry name" value="ACYL_TRANSF_3 DOMAIN-CONTAINING PROTEIN"/>
    <property type="match status" value="1"/>
</dbReference>
<evidence type="ECO:0000256" key="1">
    <source>
        <dbReference type="SAM" id="Phobius"/>
    </source>
</evidence>
<gene>
    <name evidence="4" type="ORF">ACFOEW_11095</name>
</gene>
<keyword evidence="1" id="KW-0812">Transmembrane</keyword>
<keyword evidence="1" id="KW-0472">Membrane</keyword>
<keyword evidence="4" id="KW-0012">Acyltransferase</keyword>
<sequence>MKFRLDINGLRALAVFTVVIFHFDPTWMQGGFVGVDVFFVISGFLMTKIIFDRLDKAQFSLLEFYLARAKRIIPALTIMLLVVTIYCWNVLYDVEFQKYLKHLFSSLLFYSNVVYWQEAGYFSASAHENYLLHTWSLSVEWQFYVVYPIFIAVLARLLTRTIIKILILLGALASFVLGVYATDIWPDPAYFSLPTRAWQMLAGAIVFLYPLPKRLQHSSMSLLGILLITFSAFAFSSDYGWPGVYAAVPIIGAMLVIANPQSASLRLFNLNAVENTGKWSYSIYLWHWPIVVFLHNQNFAVQWFHNVLGIVCSFILGFLSYKFIECSRLYYAKFAVFASTVLFANSISPFATGSDSSIRAKSADPSNQLIQKYSQDRNNAARSESRESCRLSVHLKSNDEYVLPEHCVSKNEGIRGVLIWGDSHAEAIAAGFESFLKARTSVDTVISSGCRPTVTQTVGNASKLRKACDLSNSLAKDIIAAKKPLSVVIAMKNKHEIVDWPGNIEFLKRNGVENIIVIGPTPQWYPTVPLVYVREGGQGEFLSDKKLDPGVLSTDRKMANTLASFDSVTYVSVIKELCVAEEDSRRCKVKFDDTLISYDYGHLSKPAATYLSEELLFDLFDYESISVSH</sequence>
<feature type="transmembrane region" description="Helical" evidence="1">
    <location>
        <begin position="7"/>
        <end position="23"/>
    </location>
</feature>
<dbReference type="InterPro" id="IPR050879">
    <property type="entry name" value="Acyltransferase_3"/>
</dbReference>
<feature type="transmembrane region" description="Helical" evidence="1">
    <location>
        <begin position="141"/>
        <end position="158"/>
    </location>
</feature>
<feature type="transmembrane region" description="Helical" evidence="1">
    <location>
        <begin position="165"/>
        <end position="185"/>
    </location>
</feature>
<organism evidence="4 5">
    <name type="scientific">Alteromonas oceani</name>
    <dbReference type="NCBI Taxonomy" id="2071609"/>
    <lineage>
        <taxon>Bacteria</taxon>
        <taxon>Pseudomonadati</taxon>
        <taxon>Pseudomonadota</taxon>
        <taxon>Gammaproteobacteria</taxon>
        <taxon>Alteromonadales</taxon>
        <taxon>Alteromonadaceae</taxon>
        <taxon>Alteromonas/Salinimonas group</taxon>
        <taxon>Alteromonas</taxon>
    </lineage>
</organism>
<dbReference type="EMBL" id="JBHRSX010000021">
    <property type="protein sequence ID" value="MFC3202363.1"/>
    <property type="molecule type" value="Genomic_DNA"/>
</dbReference>
<feature type="transmembrane region" description="Helical" evidence="1">
    <location>
        <begin position="218"/>
        <end position="235"/>
    </location>
</feature>
<dbReference type="InterPro" id="IPR002656">
    <property type="entry name" value="Acyl_transf_3_dom"/>
</dbReference>
<accession>A0ABV7JZ55</accession>
<dbReference type="Pfam" id="PF01757">
    <property type="entry name" value="Acyl_transf_3"/>
    <property type="match status" value="1"/>
</dbReference>
<feature type="domain" description="SGNH" evidence="3">
    <location>
        <begin position="402"/>
        <end position="615"/>
    </location>
</feature>
<keyword evidence="1" id="KW-1133">Transmembrane helix</keyword>
<dbReference type="InterPro" id="IPR043968">
    <property type="entry name" value="SGNH"/>
</dbReference>
<reference evidence="5" key="1">
    <citation type="journal article" date="2019" name="Int. J. Syst. Evol. Microbiol.">
        <title>The Global Catalogue of Microorganisms (GCM) 10K type strain sequencing project: providing services to taxonomists for standard genome sequencing and annotation.</title>
        <authorList>
            <consortium name="The Broad Institute Genomics Platform"/>
            <consortium name="The Broad Institute Genome Sequencing Center for Infectious Disease"/>
            <person name="Wu L."/>
            <person name="Ma J."/>
        </authorList>
    </citation>
    <scope>NUCLEOTIDE SEQUENCE [LARGE SCALE GENOMIC DNA]</scope>
    <source>
        <strain evidence="5">KCTC 52449</strain>
    </source>
</reference>
<feature type="transmembrane region" description="Helical" evidence="1">
    <location>
        <begin position="303"/>
        <end position="324"/>
    </location>
</feature>
<feature type="transmembrane region" description="Helical" evidence="1">
    <location>
        <begin position="331"/>
        <end position="351"/>
    </location>
</feature>
<dbReference type="EC" id="2.3.1.-" evidence="4"/>
<feature type="domain" description="Acyltransferase 3" evidence="2">
    <location>
        <begin position="6"/>
        <end position="319"/>
    </location>
</feature>
<name>A0ABV7JZ55_9ALTE</name>
<feature type="transmembrane region" description="Helical" evidence="1">
    <location>
        <begin position="72"/>
        <end position="91"/>
    </location>
</feature>
<proteinExistence type="predicted"/>
<dbReference type="Proteomes" id="UP001595477">
    <property type="component" value="Unassembled WGS sequence"/>
</dbReference>
<dbReference type="RefSeq" id="WP_123325643.1">
    <property type="nucleotide sequence ID" value="NZ_JBHRSX010000021.1"/>
</dbReference>
<dbReference type="Pfam" id="PF19040">
    <property type="entry name" value="SGNH"/>
    <property type="match status" value="1"/>
</dbReference>
<evidence type="ECO:0000313" key="5">
    <source>
        <dbReference type="Proteomes" id="UP001595477"/>
    </source>
</evidence>
<evidence type="ECO:0000259" key="2">
    <source>
        <dbReference type="Pfam" id="PF01757"/>
    </source>
</evidence>
<evidence type="ECO:0000259" key="3">
    <source>
        <dbReference type="Pfam" id="PF19040"/>
    </source>
</evidence>
<evidence type="ECO:0000313" key="4">
    <source>
        <dbReference type="EMBL" id="MFC3202363.1"/>
    </source>
</evidence>
<dbReference type="GO" id="GO:0016746">
    <property type="term" value="F:acyltransferase activity"/>
    <property type="evidence" value="ECO:0007669"/>
    <property type="project" value="UniProtKB-KW"/>
</dbReference>
<keyword evidence="5" id="KW-1185">Reference proteome</keyword>